<evidence type="ECO:0000313" key="2">
    <source>
        <dbReference type="EMBL" id="MBG9977397.1"/>
    </source>
</evidence>
<dbReference type="RefSeq" id="WP_197103427.1">
    <property type="nucleotide sequence ID" value="NZ_JACCEL010000002.1"/>
</dbReference>
<sequence>MNIKKSLVIGAVALTISPVASTALSSATVYAHEAEQATIHKKDTQDEIIEEQTNKLPDDKKKEFNELVQSGYFSKTEQVKLLQAYTTENGNFSTRSVKTTAIKKLAKWLAAKVGSKTVADITDYLFGWQDDLQTGAENFLVDHGWNRTVAHWTVKSIMFVLF</sequence>
<keyword evidence="1" id="KW-0732">Signal</keyword>
<proteinExistence type="predicted"/>
<gene>
    <name evidence="2" type="ORF">HYQ42_01250</name>
</gene>
<protein>
    <submittedName>
        <fullName evidence="2">Uncharacterized protein</fullName>
    </submittedName>
</protein>
<dbReference type="Proteomes" id="UP000823401">
    <property type="component" value="Unassembled WGS sequence"/>
</dbReference>
<feature type="chain" id="PRO_5046109182" evidence="1">
    <location>
        <begin position="23"/>
        <end position="162"/>
    </location>
</feature>
<accession>A0ABS0LH89</accession>
<evidence type="ECO:0000256" key="1">
    <source>
        <dbReference type="SAM" id="SignalP"/>
    </source>
</evidence>
<organism evidence="2 3">
    <name type="scientific">Ruoffia tabacinasalis</name>
    <dbReference type="NCBI Taxonomy" id="87458"/>
    <lineage>
        <taxon>Bacteria</taxon>
        <taxon>Bacillati</taxon>
        <taxon>Bacillota</taxon>
        <taxon>Bacilli</taxon>
        <taxon>Lactobacillales</taxon>
        <taxon>Aerococcaceae</taxon>
        <taxon>Ruoffia</taxon>
    </lineage>
</organism>
<evidence type="ECO:0000313" key="3">
    <source>
        <dbReference type="Proteomes" id="UP000823401"/>
    </source>
</evidence>
<comment type="caution">
    <text evidence="2">The sequence shown here is derived from an EMBL/GenBank/DDBJ whole genome shotgun (WGS) entry which is preliminary data.</text>
</comment>
<dbReference type="EMBL" id="JACCEL010000002">
    <property type="protein sequence ID" value="MBG9977397.1"/>
    <property type="molecule type" value="Genomic_DNA"/>
</dbReference>
<reference evidence="2 3" key="1">
    <citation type="submission" date="2020-07" db="EMBL/GenBank/DDBJ databases">
        <title>Facklamia lactis sp. nov., isolated from raw milk.</title>
        <authorList>
            <person name="Doll E.V."/>
            <person name="Huptas C."/>
            <person name="Staib L."/>
            <person name="Wenning M."/>
            <person name="Scherer S."/>
        </authorList>
    </citation>
    <scope>NUCLEOTIDE SEQUENCE [LARGE SCALE GENOMIC DNA]</scope>
    <source>
        <strain evidence="2 3">DSM 104272</strain>
    </source>
</reference>
<feature type="signal peptide" evidence="1">
    <location>
        <begin position="1"/>
        <end position="22"/>
    </location>
</feature>
<keyword evidence="3" id="KW-1185">Reference proteome</keyword>
<name>A0ABS0LH89_9LACT</name>